<comment type="caution">
    <text evidence="2">The sequence shown here is derived from an EMBL/GenBank/DDBJ whole genome shotgun (WGS) entry which is preliminary data.</text>
</comment>
<keyword evidence="3" id="KW-1185">Reference proteome</keyword>
<evidence type="ECO:0000313" key="3">
    <source>
        <dbReference type="Proteomes" id="UP001386955"/>
    </source>
</evidence>
<name>A0AAN9XMA5_PSOTE</name>
<organism evidence="2 3">
    <name type="scientific">Psophocarpus tetragonolobus</name>
    <name type="common">Winged bean</name>
    <name type="synonym">Dolichos tetragonolobus</name>
    <dbReference type="NCBI Taxonomy" id="3891"/>
    <lineage>
        <taxon>Eukaryota</taxon>
        <taxon>Viridiplantae</taxon>
        <taxon>Streptophyta</taxon>
        <taxon>Embryophyta</taxon>
        <taxon>Tracheophyta</taxon>
        <taxon>Spermatophyta</taxon>
        <taxon>Magnoliopsida</taxon>
        <taxon>eudicotyledons</taxon>
        <taxon>Gunneridae</taxon>
        <taxon>Pentapetalae</taxon>
        <taxon>rosids</taxon>
        <taxon>fabids</taxon>
        <taxon>Fabales</taxon>
        <taxon>Fabaceae</taxon>
        <taxon>Papilionoideae</taxon>
        <taxon>50 kb inversion clade</taxon>
        <taxon>NPAAA clade</taxon>
        <taxon>indigoferoid/millettioid clade</taxon>
        <taxon>Phaseoleae</taxon>
        <taxon>Psophocarpus</taxon>
    </lineage>
</organism>
<proteinExistence type="predicted"/>
<reference evidence="2 3" key="1">
    <citation type="submission" date="2024-01" db="EMBL/GenBank/DDBJ databases">
        <title>The genomes of 5 underutilized Papilionoideae crops provide insights into root nodulation and disease resistanc.</title>
        <authorList>
            <person name="Jiang F."/>
        </authorList>
    </citation>
    <scope>NUCLEOTIDE SEQUENCE [LARGE SCALE GENOMIC DNA]</scope>
    <source>
        <strain evidence="2">DUOXIRENSHENG_FW03</strain>
        <tissue evidence="2">Leaves</tissue>
    </source>
</reference>
<dbReference type="EMBL" id="JAYMYS010000004">
    <property type="protein sequence ID" value="KAK7397376.1"/>
    <property type="molecule type" value="Genomic_DNA"/>
</dbReference>
<dbReference type="Proteomes" id="UP001386955">
    <property type="component" value="Unassembled WGS sequence"/>
</dbReference>
<keyword evidence="1" id="KW-0472">Membrane</keyword>
<evidence type="ECO:0000256" key="1">
    <source>
        <dbReference type="SAM" id="Phobius"/>
    </source>
</evidence>
<feature type="transmembrane region" description="Helical" evidence="1">
    <location>
        <begin position="56"/>
        <end position="75"/>
    </location>
</feature>
<keyword evidence="1" id="KW-1133">Transmembrane helix</keyword>
<sequence>MNEIKALGTKNLGIDRHDQIESWNKLTKKHIRWNNKLVRSQNMIKILNSYACMTEVLYIICELLFSIFTATRDGLYRRTRKKYLQEVTF</sequence>
<gene>
    <name evidence="2" type="ORF">VNO78_18546</name>
</gene>
<dbReference type="AlphaFoldDB" id="A0AAN9XMA5"/>
<protein>
    <submittedName>
        <fullName evidence="2">Uncharacterized protein</fullName>
    </submittedName>
</protein>
<accession>A0AAN9XMA5</accession>
<evidence type="ECO:0000313" key="2">
    <source>
        <dbReference type="EMBL" id="KAK7397376.1"/>
    </source>
</evidence>
<keyword evidence="1" id="KW-0812">Transmembrane</keyword>